<feature type="compositionally biased region" description="Low complexity" evidence="1">
    <location>
        <begin position="136"/>
        <end position="146"/>
    </location>
</feature>
<protein>
    <submittedName>
        <fullName evidence="2">Uncharacterized protein</fullName>
    </submittedName>
</protein>
<feature type="region of interest" description="Disordered" evidence="1">
    <location>
        <begin position="65"/>
        <end position="159"/>
    </location>
</feature>
<dbReference type="Proteomes" id="UP000638648">
    <property type="component" value="Unassembled WGS sequence"/>
</dbReference>
<sequence>MAAFLVLPTGSGLTLADVEAWVSRARTLGASAVSQVRVGDSPLAAGHDGGMTLSVPVTASRRVLPETAGPYEASAGTGTGTDHDRVPETEADGDRVPESEADGERVPETEADSDRVSETEADAGSVADGAGHTAVEESPAPREAPALPRPPLPVFSHPS</sequence>
<keyword evidence="3" id="KW-1185">Reference proteome</keyword>
<name>A0A927RB73_9ACTN</name>
<evidence type="ECO:0000313" key="3">
    <source>
        <dbReference type="Proteomes" id="UP000638648"/>
    </source>
</evidence>
<dbReference type="AlphaFoldDB" id="A0A927RB73"/>
<evidence type="ECO:0000256" key="1">
    <source>
        <dbReference type="SAM" id="MobiDB-lite"/>
    </source>
</evidence>
<proteinExistence type="predicted"/>
<feature type="compositionally biased region" description="Basic and acidic residues" evidence="1">
    <location>
        <begin position="81"/>
        <end position="118"/>
    </location>
</feature>
<dbReference type="EMBL" id="JADBEM010000001">
    <property type="protein sequence ID" value="MBE1605790.1"/>
    <property type="molecule type" value="Genomic_DNA"/>
</dbReference>
<comment type="caution">
    <text evidence="2">The sequence shown here is derived from an EMBL/GenBank/DDBJ whole genome shotgun (WGS) entry which is preliminary data.</text>
</comment>
<reference evidence="2" key="1">
    <citation type="submission" date="2020-10" db="EMBL/GenBank/DDBJ databases">
        <title>Sequencing the genomes of 1000 actinobacteria strains.</title>
        <authorList>
            <person name="Klenk H.-P."/>
        </authorList>
    </citation>
    <scope>NUCLEOTIDE SEQUENCE</scope>
    <source>
        <strain evidence="2">DSM 45354</strain>
    </source>
</reference>
<accession>A0A927RB73</accession>
<dbReference type="RefSeq" id="WP_192750033.1">
    <property type="nucleotide sequence ID" value="NZ_BAABJL010000278.1"/>
</dbReference>
<organism evidence="2 3">
    <name type="scientific">Actinopolymorpha pittospori</name>
    <dbReference type="NCBI Taxonomy" id="648752"/>
    <lineage>
        <taxon>Bacteria</taxon>
        <taxon>Bacillati</taxon>
        <taxon>Actinomycetota</taxon>
        <taxon>Actinomycetes</taxon>
        <taxon>Propionibacteriales</taxon>
        <taxon>Actinopolymorphaceae</taxon>
        <taxon>Actinopolymorpha</taxon>
    </lineage>
</organism>
<evidence type="ECO:0000313" key="2">
    <source>
        <dbReference type="EMBL" id="MBE1605790.1"/>
    </source>
</evidence>
<gene>
    <name evidence="2" type="ORF">HEB94_002638</name>
</gene>